<dbReference type="Pfam" id="PF25482">
    <property type="entry name" value="DUF7905"/>
    <property type="match status" value="1"/>
</dbReference>
<feature type="compositionally biased region" description="Basic and acidic residues" evidence="1">
    <location>
        <begin position="115"/>
        <end position="127"/>
    </location>
</feature>
<feature type="compositionally biased region" description="Polar residues" evidence="1">
    <location>
        <begin position="585"/>
        <end position="597"/>
    </location>
</feature>
<dbReference type="AlphaFoldDB" id="A0A4S9D2H1"/>
<feature type="compositionally biased region" description="Basic residues" evidence="1">
    <location>
        <begin position="545"/>
        <end position="555"/>
    </location>
</feature>
<dbReference type="EMBL" id="QZAS01000008">
    <property type="protein sequence ID" value="THX14283.1"/>
    <property type="molecule type" value="Genomic_DNA"/>
</dbReference>
<evidence type="ECO:0000259" key="2">
    <source>
        <dbReference type="Pfam" id="PF25482"/>
    </source>
</evidence>
<feature type="domain" description="DUF7905" evidence="2">
    <location>
        <begin position="609"/>
        <end position="895"/>
    </location>
</feature>
<sequence>MASTFLHSMVWNFQESEELIIMFDNMVRDANVRCTYMFDTHMQMFRIEFPEPGHESSYFKFVDMCNAYVDKHQDGPADAMSDPKILRMAETGGTANAEDELEKLLREDDSVDGEHLIDVNDDKSSGRDEDEDKAFWNPKDPNTNIAVALPDRVLQDIAQDTACSLDLNVEKACVFITNATQSKIQAVVKKLDNVERNWHRLRIDTHFMRTEKESDSRLRLHRLQHLSDGTLLQTLAPLKMKDMLPRQRVVRLMRHNDKGVLEVFTQNPSKIAHDEDLVLRWTSIQLPHFLREGMHESLLELDENPVEVWLKDTHDYVPEGEGDDLMGGDTGATNYDALLPAAAPSRKQAEYPVQNLGFPEETDSESRSNSSLLIDYEGRMFERSQQANSGAIPPSQPVSTPAPDSVDGRITTSSILAEPLQSANPSGIKFTAKLPKASWDITPALPEPVEYCPSPLPDYAGDSHLEPFPSLESRGQRPRVQQVPPALRPSPGFTLVRPQGLPLPADKSGQYSQVTQATPEEATDVVETIQLEDEVSSRRYFQTTAHRKPKPKSKGKSGASSTIKAQLEVPEWDPRAKQRIDKPSQSRASAPQVSQALQPKPRILPDCSNDLLKILDSARAFRGHLDMEVSIGRILLEGLVGPEAKEFAEAKAMSSYRMVEGIEKYLLSDTKTYLHFVERLTSNTEEACQIPAAHLFRQDPTETEEDSWYEFDCEDKYHNDLIVKVKGMGKAETVFASLTIGQAFFHYPKRKWDARFAVEGRRQYTHRKAVSDFVEQLSADVRGSKDDQLVDVRFRVNNDLKIHTAYAKKRLSFTYLQNDRIKLHITEVQELIRGRMKTDTSIHQVASGKRSEMVEDHRLWFEAKLSISAESFFEQNLETSTGDDAAWTAKEVLDDKTMCDVQNIIDNVVTRMDGVGAKNKGRRGDEKDMQELEAWECEAKQKGHPGCW</sequence>
<organism evidence="3">
    <name type="scientific">Aureobasidium pullulans</name>
    <name type="common">Black yeast</name>
    <name type="synonym">Pullularia pullulans</name>
    <dbReference type="NCBI Taxonomy" id="5580"/>
    <lineage>
        <taxon>Eukaryota</taxon>
        <taxon>Fungi</taxon>
        <taxon>Dikarya</taxon>
        <taxon>Ascomycota</taxon>
        <taxon>Pezizomycotina</taxon>
        <taxon>Dothideomycetes</taxon>
        <taxon>Dothideomycetidae</taxon>
        <taxon>Dothideales</taxon>
        <taxon>Saccotheciaceae</taxon>
        <taxon>Aureobasidium</taxon>
    </lineage>
</organism>
<accession>A0A4S9D2H1</accession>
<reference evidence="3" key="1">
    <citation type="submission" date="2018-10" db="EMBL/GenBank/DDBJ databases">
        <title>Fifty Aureobasidium pullulans genomes reveal a recombining polyextremotolerant generalist.</title>
        <authorList>
            <person name="Gostincar C."/>
            <person name="Turk M."/>
            <person name="Zajc J."/>
            <person name="Gunde-Cimerman N."/>
        </authorList>
    </citation>
    <scope>NUCLEOTIDE SEQUENCE [LARGE SCALE GENOMIC DNA]</scope>
    <source>
        <strain evidence="3">EXF-10085</strain>
    </source>
</reference>
<feature type="compositionally biased region" description="Polar residues" evidence="1">
    <location>
        <begin position="509"/>
        <end position="518"/>
    </location>
</feature>
<feature type="region of interest" description="Disordered" evidence="1">
    <location>
        <begin position="471"/>
        <end position="601"/>
    </location>
</feature>
<gene>
    <name evidence="3" type="ORF">D6D13_03046</name>
</gene>
<evidence type="ECO:0000256" key="1">
    <source>
        <dbReference type="SAM" id="MobiDB-lite"/>
    </source>
</evidence>
<evidence type="ECO:0000313" key="3">
    <source>
        <dbReference type="EMBL" id="THX14283.1"/>
    </source>
</evidence>
<name>A0A4S9D2H1_AURPU</name>
<feature type="region of interest" description="Disordered" evidence="1">
    <location>
        <begin position="385"/>
        <end position="409"/>
    </location>
</feature>
<dbReference type="InterPro" id="IPR057227">
    <property type="entry name" value="DUF7905"/>
</dbReference>
<proteinExistence type="predicted"/>
<protein>
    <recommendedName>
        <fullName evidence="2">DUF7905 domain-containing protein</fullName>
    </recommendedName>
</protein>
<feature type="region of interest" description="Disordered" evidence="1">
    <location>
        <begin position="115"/>
        <end position="139"/>
    </location>
</feature>
<comment type="caution">
    <text evidence="3">The sequence shown here is derived from an EMBL/GenBank/DDBJ whole genome shotgun (WGS) entry which is preliminary data.</text>
</comment>
<feature type="compositionally biased region" description="Basic and acidic residues" evidence="1">
    <location>
        <begin position="572"/>
        <end position="584"/>
    </location>
</feature>